<protein>
    <submittedName>
        <fullName evidence="1">Uncharacterized protein</fullName>
    </submittedName>
</protein>
<dbReference type="AlphaFoldDB" id="A0A0A9DUD5"/>
<proteinExistence type="predicted"/>
<reference evidence="1" key="1">
    <citation type="submission" date="2014-09" db="EMBL/GenBank/DDBJ databases">
        <authorList>
            <person name="Magalhaes I.L.F."/>
            <person name="Oliveira U."/>
            <person name="Santos F.R."/>
            <person name="Vidigal T.H.D.A."/>
            <person name="Brescovit A.D."/>
            <person name="Santos A.J."/>
        </authorList>
    </citation>
    <scope>NUCLEOTIDE SEQUENCE</scope>
    <source>
        <tissue evidence="1">Shoot tissue taken approximately 20 cm above the soil surface</tissue>
    </source>
</reference>
<name>A0A0A9DUD5_ARUDO</name>
<dbReference type="EMBL" id="GBRH01205756">
    <property type="protein sequence ID" value="JAD92139.1"/>
    <property type="molecule type" value="Transcribed_RNA"/>
</dbReference>
<sequence length="52" mass="5966">MHEIQNMHLSDMVKQEMTSASNLSPELSRVAIGRIPKILQIAFSTFPDMHRK</sequence>
<accession>A0A0A9DUD5</accession>
<reference evidence="1" key="2">
    <citation type="journal article" date="2015" name="Data Brief">
        <title>Shoot transcriptome of the giant reed, Arundo donax.</title>
        <authorList>
            <person name="Barrero R.A."/>
            <person name="Guerrero F.D."/>
            <person name="Moolhuijzen P."/>
            <person name="Goolsby J.A."/>
            <person name="Tidwell J."/>
            <person name="Bellgard S.E."/>
            <person name="Bellgard M.I."/>
        </authorList>
    </citation>
    <scope>NUCLEOTIDE SEQUENCE</scope>
    <source>
        <tissue evidence="1">Shoot tissue taken approximately 20 cm above the soil surface</tissue>
    </source>
</reference>
<organism evidence="1">
    <name type="scientific">Arundo donax</name>
    <name type="common">Giant reed</name>
    <name type="synonym">Donax arundinaceus</name>
    <dbReference type="NCBI Taxonomy" id="35708"/>
    <lineage>
        <taxon>Eukaryota</taxon>
        <taxon>Viridiplantae</taxon>
        <taxon>Streptophyta</taxon>
        <taxon>Embryophyta</taxon>
        <taxon>Tracheophyta</taxon>
        <taxon>Spermatophyta</taxon>
        <taxon>Magnoliopsida</taxon>
        <taxon>Liliopsida</taxon>
        <taxon>Poales</taxon>
        <taxon>Poaceae</taxon>
        <taxon>PACMAD clade</taxon>
        <taxon>Arundinoideae</taxon>
        <taxon>Arundineae</taxon>
        <taxon>Arundo</taxon>
    </lineage>
</organism>
<evidence type="ECO:0000313" key="1">
    <source>
        <dbReference type="EMBL" id="JAD92139.1"/>
    </source>
</evidence>